<proteinExistence type="predicted"/>
<evidence type="ECO:0000313" key="3">
    <source>
        <dbReference type="EMBL" id="KXT52686.1"/>
    </source>
</evidence>
<dbReference type="InterPro" id="IPR012341">
    <property type="entry name" value="6hp_glycosidase-like_sf"/>
</dbReference>
<evidence type="ECO:0000256" key="1">
    <source>
        <dbReference type="SAM" id="SignalP"/>
    </source>
</evidence>
<dbReference type="PANTHER" id="PTHR34987">
    <property type="entry name" value="C, PUTATIVE (AFU_ORTHOLOGUE AFUA_3G02880)-RELATED"/>
    <property type="match status" value="1"/>
</dbReference>
<dbReference type="PATRIC" id="fig|329854.7.peg.1551"/>
<keyword evidence="1" id="KW-0732">Signal</keyword>
<dbReference type="Proteomes" id="UP000070319">
    <property type="component" value="Unassembled WGS sequence"/>
</dbReference>
<dbReference type="SUPFAM" id="SSF48208">
    <property type="entry name" value="Six-hairpin glycosidases"/>
    <property type="match status" value="1"/>
</dbReference>
<dbReference type="EMBL" id="LTDF01000064">
    <property type="protein sequence ID" value="KXT52686.1"/>
    <property type="molecule type" value="Genomic_DNA"/>
</dbReference>
<feature type="chain" id="PRO_5007487422" description="Mannosylglycerate hydrolase MGH1-like glycoside hydrolase domain-containing protein" evidence="1">
    <location>
        <begin position="20"/>
        <end position="468"/>
    </location>
</feature>
<dbReference type="AlphaFoldDB" id="A0A139LMP1"/>
<feature type="domain" description="Mannosylglycerate hydrolase MGH1-like glycoside hydrolase" evidence="2">
    <location>
        <begin position="107"/>
        <end position="362"/>
    </location>
</feature>
<evidence type="ECO:0000313" key="4">
    <source>
        <dbReference type="Proteomes" id="UP000070319"/>
    </source>
</evidence>
<gene>
    <name evidence="3" type="ORF">HMPREF2531_01522</name>
</gene>
<evidence type="ECO:0000259" key="2">
    <source>
        <dbReference type="Pfam" id="PF22422"/>
    </source>
</evidence>
<comment type="caution">
    <text evidence="3">The sequence shown here is derived from an EMBL/GenBank/DDBJ whole genome shotgun (WGS) entry which is preliminary data.</text>
</comment>
<dbReference type="PANTHER" id="PTHR34987:SF6">
    <property type="entry name" value="ALPHA-L-RHAMNOSIDASE SIX-HAIRPIN GLYCOSIDASE DOMAIN-CONTAINING PROTEIN"/>
    <property type="match status" value="1"/>
</dbReference>
<dbReference type="RefSeq" id="WP_061435099.1">
    <property type="nucleotide sequence ID" value="NZ_KQ968690.1"/>
</dbReference>
<protein>
    <recommendedName>
        <fullName evidence="2">Mannosylglycerate hydrolase MGH1-like glycoside hydrolase domain-containing protein</fullName>
    </recommendedName>
</protein>
<organism evidence="3">
    <name type="scientific">Bacteroides intestinalis</name>
    <dbReference type="NCBI Taxonomy" id="329854"/>
    <lineage>
        <taxon>Bacteria</taxon>
        <taxon>Pseudomonadati</taxon>
        <taxon>Bacteroidota</taxon>
        <taxon>Bacteroidia</taxon>
        <taxon>Bacteroidales</taxon>
        <taxon>Bacteroidaceae</taxon>
        <taxon>Bacteroides</taxon>
    </lineage>
</organism>
<dbReference type="Gene3D" id="1.50.10.10">
    <property type="match status" value="1"/>
</dbReference>
<dbReference type="GO" id="GO:0005975">
    <property type="term" value="P:carbohydrate metabolic process"/>
    <property type="evidence" value="ECO:0007669"/>
    <property type="project" value="InterPro"/>
</dbReference>
<sequence length="468" mass="52908">MKSLFVLVSAFFIAAEVNAQQLTTETPLVDKAFTLATKTLYKNAPDSLIKAGGQYGGEWTRDVSINAWNAASLLIPEKTAYSLWSVTIDDRKLIGHQYWDQIIWVMAAYDFYLKNNDLNFLKQAYIASANTMKKLEKEAYDEKYGLFTGPSVFNDGIAGYEEPIYEPTNKSSYVLDHPGSKTIKCLSTNCIYFRAYELLADMARVLGDKKNIKEYKQKASIQKENIRKHLYDKKQNRLNYLIDGNGKVHAYQEGLGISLAILFQVVTPQEAKKIINGVYMGKYGLPSIYPAFKRFSKEHPGRYNQIVWPFVNGFWADACSKSGRDDIFMKEMMNLADLAINKGNNCFYEIYNEDTGKVDGGWQQGGQWNSVYDQTWSATGYINMVFSGLLGMSFSTSGVTFAPNFKLMKDLGFKELKDLRYQMGTLDVKMVGTGSKLSTMLVNGVKYNLKKPIVATQGRTIIEFVMAE</sequence>
<name>A0A139LMP1_9BACE</name>
<dbReference type="InterPro" id="IPR054491">
    <property type="entry name" value="MGH1-like_GH"/>
</dbReference>
<reference evidence="3 4" key="1">
    <citation type="submission" date="2016-02" db="EMBL/GenBank/DDBJ databases">
        <authorList>
            <person name="Wen L."/>
            <person name="He K."/>
            <person name="Yang H."/>
        </authorList>
    </citation>
    <scope>NUCLEOTIDE SEQUENCE [LARGE SCALE GENOMIC DNA]</scope>
    <source>
        <strain evidence="3 4">KLE1704</strain>
    </source>
</reference>
<dbReference type="Pfam" id="PF22422">
    <property type="entry name" value="MGH1-like_GH"/>
    <property type="match status" value="1"/>
</dbReference>
<dbReference type="InterPro" id="IPR008928">
    <property type="entry name" value="6-hairpin_glycosidase_sf"/>
</dbReference>
<accession>A0A139LMP1</accession>
<feature type="signal peptide" evidence="1">
    <location>
        <begin position="1"/>
        <end position="19"/>
    </location>
</feature>